<evidence type="ECO:0000256" key="6">
    <source>
        <dbReference type="ARBA" id="ARBA00023014"/>
    </source>
</evidence>
<sequence>MPESSVTPLRLPPWLKVTLPADKHFGQTRKLLDDLRLATVCQSARCPNIFECFGCGTATFLLMGRQCTRGCRFCNIGEGPPAPLEADEPARVAEAAARLGLATVVMTSVTRDDLPDGGAGHIAAAIHAVRQRLPQARIEVLIPDFQGDAAALQAVLDARPDCLNHNVETVPGCYARVRPQASYAQSLELLARAAGQGFVVKSGMMVGLGETDAEVRAVLEDLARVGVTAVTIGQYLPPSRRHMPVTRYVHPDIFKEYEVFGNNLGLETVSGPRVRSSYHAGEVLEKLAGRAAAG</sequence>
<dbReference type="UniPathway" id="UPA00538">
    <property type="reaction ID" value="UER00593"/>
</dbReference>
<name>T2GFS7_MEGG1</name>
<keyword evidence="8" id="KW-0963">Cytoplasm</keyword>
<dbReference type="InterPro" id="IPR003698">
    <property type="entry name" value="Lipoyl_synth"/>
</dbReference>
<feature type="binding site" evidence="8">
    <location>
        <position position="67"/>
    </location>
    <ligand>
        <name>[4Fe-4S] cluster</name>
        <dbReference type="ChEBI" id="CHEBI:49883"/>
        <label>2</label>
        <note>4Fe-4S-S-AdoMet</note>
    </ligand>
</feature>
<feature type="binding site" evidence="8">
    <location>
        <position position="71"/>
    </location>
    <ligand>
        <name>[4Fe-4S] cluster</name>
        <dbReference type="ChEBI" id="CHEBI:49883"/>
        <label>2</label>
        <note>4Fe-4S-S-AdoMet</note>
    </ligand>
</feature>
<evidence type="ECO:0000313" key="10">
    <source>
        <dbReference type="EMBL" id="AGW14792.1"/>
    </source>
</evidence>
<reference evidence="10 11" key="1">
    <citation type="journal article" date="2013" name="J. Bacteriol.">
        <title>Roles of HynAB and Ech, the only two hydrogenases found in the model sulfate reducer Desulfovibrio gigas.</title>
        <authorList>
            <person name="Morais-Silva F.O."/>
            <person name="Santos C.I."/>
            <person name="Rodrigues R."/>
            <person name="Pereira I.A."/>
            <person name="Rodrigues-Pousada C."/>
        </authorList>
    </citation>
    <scope>NUCLEOTIDE SEQUENCE [LARGE SCALE GENOMIC DNA]</scope>
    <source>
        <strain evidence="11">ATCC 19364 / DSM 1382 / NCIMB 9332 / VKM B-1759</strain>
    </source>
</reference>
<dbReference type="PANTHER" id="PTHR10949">
    <property type="entry name" value="LIPOYL SYNTHASE"/>
    <property type="match status" value="1"/>
</dbReference>
<comment type="pathway">
    <text evidence="8">Protein modification; protein lipoylation via endogenous pathway; protein N(6)-(lipoyl)lysine from octanoyl-[acyl-carrier-protein]: step 2/2.</text>
</comment>
<dbReference type="InterPro" id="IPR031691">
    <property type="entry name" value="LIAS_N"/>
</dbReference>
<protein>
    <recommendedName>
        <fullName evidence="8">Lipoyl synthase</fullName>
        <ecNumber evidence="8">2.8.1.8</ecNumber>
    </recommendedName>
    <alternativeName>
        <fullName evidence="8">Lip-syn</fullName>
        <shortName evidence="8">LS</shortName>
    </alternativeName>
    <alternativeName>
        <fullName evidence="8">Lipoate synthase</fullName>
    </alternativeName>
    <alternativeName>
        <fullName evidence="8">Lipoic acid synthase</fullName>
    </alternativeName>
    <alternativeName>
        <fullName evidence="8">Sulfur insertion protein LipA</fullName>
    </alternativeName>
</protein>
<keyword evidence="1 8" id="KW-0004">4Fe-4S</keyword>
<dbReference type="InterPro" id="IPR013785">
    <property type="entry name" value="Aldolase_TIM"/>
</dbReference>
<dbReference type="SUPFAM" id="SSF102114">
    <property type="entry name" value="Radical SAM enzymes"/>
    <property type="match status" value="1"/>
</dbReference>
<keyword evidence="4 8" id="KW-0479">Metal-binding</keyword>
<dbReference type="EC" id="2.8.1.8" evidence="8"/>
<dbReference type="SMART" id="SM00729">
    <property type="entry name" value="Elp3"/>
    <property type="match status" value="1"/>
</dbReference>
<evidence type="ECO:0000259" key="9">
    <source>
        <dbReference type="PROSITE" id="PS51918"/>
    </source>
</evidence>
<feature type="binding site" evidence="8">
    <location>
        <position position="277"/>
    </location>
    <ligand>
        <name>[4Fe-4S] cluster</name>
        <dbReference type="ChEBI" id="CHEBI:49883"/>
        <label>1</label>
    </ligand>
</feature>
<evidence type="ECO:0000256" key="7">
    <source>
        <dbReference type="ARBA" id="ARBA00047326"/>
    </source>
</evidence>
<dbReference type="PANTHER" id="PTHR10949:SF0">
    <property type="entry name" value="LIPOYL SYNTHASE, MITOCHONDRIAL"/>
    <property type="match status" value="1"/>
</dbReference>
<dbReference type="Proteomes" id="UP000016587">
    <property type="component" value="Chromosome"/>
</dbReference>
<dbReference type="PATRIC" id="fig|1121448.10.peg.3034"/>
<dbReference type="KEGG" id="dgg:DGI_3074"/>
<dbReference type="CDD" id="cd01335">
    <property type="entry name" value="Radical_SAM"/>
    <property type="match status" value="1"/>
</dbReference>
<keyword evidence="5 8" id="KW-0408">Iron</keyword>
<comment type="subcellular location">
    <subcellularLocation>
        <location evidence="8">Cytoplasm</location>
    </subcellularLocation>
</comment>
<dbReference type="Pfam" id="PF16881">
    <property type="entry name" value="LIAS_N"/>
    <property type="match status" value="1"/>
</dbReference>
<keyword evidence="6 8" id="KW-0411">Iron-sulfur</keyword>
<dbReference type="HAMAP" id="MF_00206">
    <property type="entry name" value="Lipoyl_synth"/>
    <property type="match status" value="1"/>
</dbReference>
<proteinExistence type="inferred from homology"/>
<dbReference type="GO" id="GO:0009249">
    <property type="term" value="P:protein lipoylation"/>
    <property type="evidence" value="ECO:0007669"/>
    <property type="project" value="UniProtKB-UniRule"/>
</dbReference>
<dbReference type="eggNOG" id="COG0320">
    <property type="taxonomic scope" value="Bacteria"/>
</dbReference>
<dbReference type="GO" id="GO:0016992">
    <property type="term" value="F:lipoate synthase activity"/>
    <property type="evidence" value="ECO:0007669"/>
    <property type="project" value="UniProtKB-UniRule"/>
</dbReference>
<dbReference type="InterPro" id="IPR006638">
    <property type="entry name" value="Elp3/MiaA/NifB-like_rSAM"/>
</dbReference>
<dbReference type="NCBIfam" id="NF009544">
    <property type="entry name" value="PRK12928.1"/>
    <property type="match status" value="1"/>
</dbReference>
<feature type="binding site" evidence="8">
    <location>
        <position position="46"/>
    </location>
    <ligand>
        <name>[4Fe-4S] cluster</name>
        <dbReference type="ChEBI" id="CHEBI:49883"/>
        <label>1</label>
    </ligand>
</feature>
<dbReference type="SFLD" id="SFLDG01058">
    <property type="entry name" value="lipoyl_synthase_like"/>
    <property type="match status" value="1"/>
</dbReference>
<keyword evidence="2 8" id="KW-0808">Transferase</keyword>
<reference evidence="11" key="2">
    <citation type="submission" date="2013-07" db="EMBL/GenBank/DDBJ databases">
        <authorList>
            <person name="Morais-Silva F.O."/>
            <person name="Rezende A.M."/>
            <person name="Pimentel C."/>
            <person name="Resende D.M."/>
            <person name="Santos C.I."/>
            <person name="Clemente C."/>
            <person name="de Oliveira L.M."/>
            <person name="da Silva S.M."/>
            <person name="Costa D.A."/>
            <person name="Varela-Raposo A."/>
            <person name="Horacio E.C.A."/>
            <person name="Matos M."/>
            <person name="Flores O."/>
            <person name="Ruiz J.C."/>
            <person name="Rodrigues-Pousada C."/>
        </authorList>
    </citation>
    <scope>NUCLEOTIDE SEQUENCE [LARGE SCALE GENOMIC DNA]</scope>
    <source>
        <strain evidence="11">ATCC 19364 / DSM 1382 / NCIMB 9332 / VKM B-1759</strain>
    </source>
</reference>
<comment type="cofactor">
    <cofactor evidence="8">
        <name>[4Fe-4S] cluster</name>
        <dbReference type="ChEBI" id="CHEBI:49883"/>
    </cofactor>
    <text evidence="8">Binds 2 [4Fe-4S] clusters per subunit. One cluster is coordinated with 3 cysteines and an exchangeable S-adenosyl-L-methionine.</text>
</comment>
<dbReference type="AlphaFoldDB" id="T2GFS7"/>
<evidence type="ECO:0000313" key="11">
    <source>
        <dbReference type="Proteomes" id="UP000016587"/>
    </source>
</evidence>
<feature type="binding site" evidence="8">
    <location>
        <position position="41"/>
    </location>
    <ligand>
        <name>[4Fe-4S] cluster</name>
        <dbReference type="ChEBI" id="CHEBI:49883"/>
        <label>1</label>
    </ligand>
</feature>
<comment type="similarity">
    <text evidence="8">Belongs to the radical SAM superfamily. Lipoyl synthase family.</text>
</comment>
<dbReference type="STRING" id="1121448.DGI_3074"/>
<organism evidence="10 11">
    <name type="scientific">Megalodesulfovibrio gigas (strain ATCC 19364 / DSM 1382 / NCIMB 9332 / VKM B-1759)</name>
    <name type="common">Desulfovibrio gigas</name>
    <dbReference type="NCBI Taxonomy" id="1121448"/>
    <lineage>
        <taxon>Bacteria</taxon>
        <taxon>Pseudomonadati</taxon>
        <taxon>Thermodesulfobacteriota</taxon>
        <taxon>Desulfovibrionia</taxon>
        <taxon>Desulfovibrionales</taxon>
        <taxon>Desulfovibrionaceae</taxon>
        <taxon>Megalodesulfovibrio</taxon>
    </lineage>
</organism>
<dbReference type="PROSITE" id="PS51918">
    <property type="entry name" value="RADICAL_SAM"/>
    <property type="match status" value="1"/>
</dbReference>
<dbReference type="Gene3D" id="3.20.20.70">
    <property type="entry name" value="Aldolase class I"/>
    <property type="match status" value="1"/>
</dbReference>
<dbReference type="HOGENOM" id="CLU_033144_2_1_7"/>
<evidence type="ECO:0000256" key="8">
    <source>
        <dbReference type="HAMAP-Rule" id="MF_00206"/>
    </source>
</evidence>
<feature type="domain" description="Radical SAM core" evidence="9">
    <location>
        <begin position="53"/>
        <end position="267"/>
    </location>
</feature>
<evidence type="ECO:0000256" key="5">
    <source>
        <dbReference type="ARBA" id="ARBA00023004"/>
    </source>
</evidence>
<feature type="binding site" evidence="8">
    <location>
        <position position="52"/>
    </location>
    <ligand>
        <name>[4Fe-4S] cluster</name>
        <dbReference type="ChEBI" id="CHEBI:49883"/>
        <label>1</label>
    </ligand>
</feature>
<evidence type="ECO:0000256" key="1">
    <source>
        <dbReference type="ARBA" id="ARBA00022485"/>
    </source>
</evidence>
<feature type="binding site" evidence="8">
    <location>
        <position position="74"/>
    </location>
    <ligand>
        <name>[4Fe-4S] cluster</name>
        <dbReference type="ChEBI" id="CHEBI:49883"/>
        <label>2</label>
        <note>4Fe-4S-S-AdoMet</note>
    </ligand>
</feature>
<dbReference type="NCBIfam" id="NF004019">
    <property type="entry name" value="PRK05481.1"/>
    <property type="match status" value="1"/>
</dbReference>
<dbReference type="RefSeq" id="WP_021761869.1">
    <property type="nucleotide sequence ID" value="NC_022444.1"/>
</dbReference>
<accession>T2GFS7</accession>
<dbReference type="PIRSF" id="PIRSF005963">
    <property type="entry name" value="Lipoyl_synth"/>
    <property type="match status" value="1"/>
</dbReference>
<comment type="function">
    <text evidence="8">Catalyzes the radical-mediated insertion of two sulfur atoms into the C-6 and C-8 positions of the octanoyl moiety bound to the lipoyl domains of lipoate-dependent enzymes, thereby converting the octanoylated domains into lipoylated derivatives.</text>
</comment>
<dbReference type="GO" id="GO:0046872">
    <property type="term" value="F:metal ion binding"/>
    <property type="evidence" value="ECO:0007669"/>
    <property type="project" value="UniProtKB-KW"/>
</dbReference>
<dbReference type="NCBIfam" id="TIGR00510">
    <property type="entry name" value="lipA"/>
    <property type="match status" value="1"/>
</dbReference>
<dbReference type="GO" id="GO:0005737">
    <property type="term" value="C:cytoplasm"/>
    <property type="evidence" value="ECO:0007669"/>
    <property type="project" value="UniProtKB-SubCell"/>
</dbReference>
<evidence type="ECO:0000256" key="2">
    <source>
        <dbReference type="ARBA" id="ARBA00022679"/>
    </source>
</evidence>
<evidence type="ECO:0000256" key="4">
    <source>
        <dbReference type="ARBA" id="ARBA00022723"/>
    </source>
</evidence>
<dbReference type="InterPro" id="IPR007197">
    <property type="entry name" value="rSAM"/>
</dbReference>
<evidence type="ECO:0000256" key="3">
    <source>
        <dbReference type="ARBA" id="ARBA00022691"/>
    </source>
</evidence>
<dbReference type="Pfam" id="PF04055">
    <property type="entry name" value="Radical_SAM"/>
    <property type="match status" value="1"/>
</dbReference>
<dbReference type="OrthoDB" id="9787898at2"/>
<dbReference type="GO" id="GO:0051539">
    <property type="term" value="F:4 iron, 4 sulfur cluster binding"/>
    <property type="evidence" value="ECO:0007669"/>
    <property type="project" value="UniProtKB-UniRule"/>
</dbReference>
<dbReference type="SFLD" id="SFLDS00029">
    <property type="entry name" value="Radical_SAM"/>
    <property type="match status" value="1"/>
</dbReference>
<comment type="catalytic activity">
    <reaction evidence="7 8">
        <text>[[Fe-S] cluster scaffold protein carrying a second [4Fe-4S](2+) cluster] + N(6)-octanoyl-L-lysyl-[protein] + 2 oxidized [2Fe-2S]-[ferredoxin] + 2 S-adenosyl-L-methionine + 4 H(+) = [[Fe-S] cluster scaffold protein] + N(6)-[(R)-dihydrolipoyl]-L-lysyl-[protein] + 4 Fe(3+) + 2 hydrogen sulfide + 2 5'-deoxyadenosine + 2 L-methionine + 2 reduced [2Fe-2S]-[ferredoxin]</text>
        <dbReference type="Rhea" id="RHEA:16585"/>
        <dbReference type="Rhea" id="RHEA-COMP:9928"/>
        <dbReference type="Rhea" id="RHEA-COMP:10000"/>
        <dbReference type="Rhea" id="RHEA-COMP:10001"/>
        <dbReference type="Rhea" id="RHEA-COMP:10475"/>
        <dbReference type="Rhea" id="RHEA-COMP:14568"/>
        <dbReference type="Rhea" id="RHEA-COMP:14569"/>
        <dbReference type="ChEBI" id="CHEBI:15378"/>
        <dbReference type="ChEBI" id="CHEBI:17319"/>
        <dbReference type="ChEBI" id="CHEBI:29034"/>
        <dbReference type="ChEBI" id="CHEBI:29919"/>
        <dbReference type="ChEBI" id="CHEBI:33722"/>
        <dbReference type="ChEBI" id="CHEBI:33737"/>
        <dbReference type="ChEBI" id="CHEBI:33738"/>
        <dbReference type="ChEBI" id="CHEBI:57844"/>
        <dbReference type="ChEBI" id="CHEBI:59789"/>
        <dbReference type="ChEBI" id="CHEBI:78809"/>
        <dbReference type="ChEBI" id="CHEBI:83100"/>
        <dbReference type="EC" id="2.8.1.8"/>
    </reaction>
</comment>
<keyword evidence="11" id="KW-1185">Reference proteome</keyword>
<keyword evidence="3 8" id="KW-0949">S-adenosyl-L-methionine</keyword>
<dbReference type="InterPro" id="IPR058240">
    <property type="entry name" value="rSAM_sf"/>
</dbReference>
<dbReference type="EMBL" id="CP006585">
    <property type="protein sequence ID" value="AGW14792.1"/>
    <property type="molecule type" value="Genomic_DNA"/>
</dbReference>
<gene>
    <name evidence="8" type="primary">lipA</name>
    <name evidence="10" type="ORF">DGI_3074</name>
</gene>
<dbReference type="SFLD" id="SFLDF00271">
    <property type="entry name" value="lipoyl_synthase"/>
    <property type="match status" value="1"/>
</dbReference>